<evidence type="ECO:0000259" key="3">
    <source>
        <dbReference type="Pfam" id="PF20152"/>
    </source>
</evidence>
<dbReference type="Proteomes" id="UP000193467">
    <property type="component" value="Unassembled WGS sequence"/>
</dbReference>
<feature type="transmembrane region" description="Helical" evidence="2">
    <location>
        <begin position="162"/>
        <end position="183"/>
    </location>
</feature>
<proteinExistence type="predicted"/>
<reference evidence="4 5" key="1">
    <citation type="submission" date="2016-07" db="EMBL/GenBank/DDBJ databases">
        <title>Pervasive Adenine N6-methylation of Active Genes in Fungi.</title>
        <authorList>
            <consortium name="DOE Joint Genome Institute"/>
            <person name="Mondo S.J."/>
            <person name="Dannebaum R.O."/>
            <person name="Kuo R.C."/>
            <person name="Labutti K."/>
            <person name="Haridas S."/>
            <person name="Kuo A."/>
            <person name="Salamov A."/>
            <person name="Ahrendt S.R."/>
            <person name="Lipzen A."/>
            <person name="Sullivan W."/>
            <person name="Andreopoulos W.B."/>
            <person name="Clum A."/>
            <person name="Lindquist E."/>
            <person name="Daum C."/>
            <person name="Ramamoorthy G.K."/>
            <person name="Gryganskyi A."/>
            <person name="Culley D."/>
            <person name="Magnuson J.K."/>
            <person name="James T.Y."/>
            <person name="O'Malley M.A."/>
            <person name="Stajich J.E."/>
            <person name="Spatafora J.W."/>
            <person name="Visel A."/>
            <person name="Grigoriev I.V."/>
        </authorList>
    </citation>
    <scope>NUCLEOTIDE SEQUENCE [LARGE SCALE GENOMIC DNA]</scope>
    <source>
        <strain evidence="4 5">62-1032</strain>
    </source>
</reference>
<organism evidence="4 5">
    <name type="scientific">Leucosporidium creatinivorum</name>
    <dbReference type="NCBI Taxonomy" id="106004"/>
    <lineage>
        <taxon>Eukaryota</taxon>
        <taxon>Fungi</taxon>
        <taxon>Dikarya</taxon>
        <taxon>Basidiomycota</taxon>
        <taxon>Pucciniomycotina</taxon>
        <taxon>Microbotryomycetes</taxon>
        <taxon>Leucosporidiales</taxon>
        <taxon>Leucosporidium</taxon>
    </lineage>
</organism>
<keyword evidence="2" id="KW-0812">Transmembrane</keyword>
<name>A0A1Y2EQ10_9BASI</name>
<dbReference type="Pfam" id="PF20152">
    <property type="entry name" value="DUF6534"/>
    <property type="match status" value="1"/>
</dbReference>
<evidence type="ECO:0000313" key="4">
    <source>
        <dbReference type="EMBL" id="ORY73602.1"/>
    </source>
</evidence>
<feature type="transmembrane region" description="Helical" evidence="2">
    <location>
        <begin position="204"/>
        <end position="223"/>
    </location>
</feature>
<feature type="domain" description="DUF6534" evidence="3">
    <location>
        <begin position="167"/>
        <end position="254"/>
    </location>
</feature>
<feature type="transmembrane region" description="Helical" evidence="2">
    <location>
        <begin position="229"/>
        <end position="250"/>
    </location>
</feature>
<dbReference type="EMBL" id="MCGR01000045">
    <property type="protein sequence ID" value="ORY73602.1"/>
    <property type="molecule type" value="Genomic_DNA"/>
</dbReference>
<protein>
    <recommendedName>
        <fullName evidence="3">DUF6534 domain-containing protein</fullName>
    </recommendedName>
</protein>
<dbReference type="InterPro" id="IPR045339">
    <property type="entry name" value="DUF6534"/>
</dbReference>
<sequence length="357" mass="39606">MVSPIEQLLGSFFVGTILSVFLEGVVASLGLSYFLDQYRTDRLAHRLLVYTMLAVDLFHTATSSATVYHFCVSEWGVPTAHIYCPWTFWIEVVTTGFATTLCQTFYSYRIYVVGGRRPLIPSAIMFLSLLQLGFSVAGSVGIKVGLNQEFARFHERTYGVMVWLLSAAFADILITGSLVYYLTTGTSGLHRRNAMLATRIIRNTIETNGLTLSFAILDAILFITMQNSLWHVIPNLCLVKLYTMSALVSLNSRTRLSKTPMSGLESHCRVVLRPPAPSATKARPQGFSHRRTESLASVSFELHIRGSPQDDELMENPPPSASSNGSLSTLVTYYPHSDTIPLTCVPSRRHAVPPAWE</sequence>
<dbReference type="PANTHER" id="PTHR40465">
    <property type="entry name" value="CHROMOSOME 1, WHOLE GENOME SHOTGUN SEQUENCE"/>
    <property type="match status" value="1"/>
</dbReference>
<feature type="transmembrane region" description="Helical" evidence="2">
    <location>
        <begin position="47"/>
        <end position="68"/>
    </location>
</feature>
<dbReference type="STRING" id="106004.A0A1Y2EQ10"/>
<dbReference type="InParanoid" id="A0A1Y2EQ10"/>
<gene>
    <name evidence="4" type="ORF">BCR35DRAFT_333614</name>
</gene>
<feature type="transmembrane region" description="Helical" evidence="2">
    <location>
        <begin position="88"/>
        <end position="108"/>
    </location>
</feature>
<dbReference type="AlphaFoldDB" id="A0A1Y2EQ10"/>
<keyword evidence="2" id="KW-1133">Transmembrane helix</keyword>
<feature type="region of interest" description="Disordered" evidence="1">
    <location>
        <begin position="308"/>
        <end position="328"/>
    </location>
</feature>
<evidence type="ECO:0000256" key="2">
    <source>
        <dbReference type="SAM" id="Phobius"/>
    </source>
</evidence>
<keyword evidence="2" id="KW-0472">Membrane</keyword>
<accession>A0A1Y2EQ10</accession>
<comment type="caution">
    <text evidence="4">The sequence shown here is derived from an EMBL/GenBank/DDBJ whole genome shotgun (WGS) entry which is preliminary data.</text>
</comment>
<feature type="transmembrane region" description="Helical" evidence="2">
    <location>
        <begin position="120"/>
        <end position="142"/>
    </location>
</feature>
<evidence type="ECO:0000313" key="5">
    <source>
        <dbReference type="Proteomes" id="UP000193467"/>
    </source>
</evidence>
<evidence type="ECO:0000256" key="1">
    <source>
        <dbReference type="SAM" id="MobiDB-lite"/>
    </source>
</evidence>
<dbReference type="PANTHER" id="PTHR40465:SF1">
    <property type="entry name" value="DUF6534 DOMAIN-CONTAINING PROTEIN"/>
    <property type="match status" value="1"/>
</dbReference>
<keyword evidence="5" id="KW-1185">Reference proteome</keyword>
<dbReference type="OrthoDB" id="3183258at2759"/>
<feature type="transmembrane region" description="Helical" evidence="2">
    <location>
        <begin position="12"/>
        <end position="35"/>
    </location>
</feature>